<evidence type="ECO:0000256" key="2">
    <source>
        <dbReference type="ARBA" id="ARBA00022679"/>
    </source>
</evidence>
<feature type="binding site" evidence="9">
    <location>
        <position position="118"/>
    </location>
    <ligand>
        <name>ATP</name>
        <dbReference type="ChEBI" id="CHEBI:30616"/>
    </ligand>
</feature>
<evidence type="ECO:0000313" key="13">
    <source>
        <dbReference type="Proteomes" id="UP000237040"/>
    </source>
</evidence>
<sequence>MKVYVGVSGGVDSSVALYLLKKQGYDVVAVFFKLEKDESLSRCCNISNAEIVARKFEIPFIEIDVSEEFNVLVKEYFFKSLKEGFTPNPCTVCNEKIKFGIGFEKTKLLFGDGLFATGHYARNEDLHLKKGIDPIKDQSYMLWRLKKEDLKNIIFPLGTYLKSEVKKIAESLDLPQSKESEDLCFVKGNIKDTIKEILKEKEGNIINKFGNILGKHKGVQFYTIGQRSGLNVSYKEPLYVIDTDPITNTVVLGTYEDCLFKGAELTEVNFLEEVEPDKIYKAKVRYQSKPADCVVKNTNGQIEVEFLEKQFAVTKGQSLVVYDNDIIVLGGVIKRAIK</sequence>
<dbReference type="InterPro" id="IPR014729">
    <property type="entry name" value="Rossmann-like_a/b/a_fold"/>
</dbReference>
<dbReference type="GO" id="GO:0002143">
    <property type="term" value="P:tRNA wobble position uridine thiolation"/>
    <property type="evidence" value="ECO:0007669"/>
    <property type="project" value="TreeGrafter"/>
</dbReference>
<keyword evidence="9" id="KW-0963">Cytoplasm</keyword>
<evidence type="ECO:0000256" key="5">
    <source>
        <dbReference type="ARBA" id="ARBA00022840"/>
    </source>
</evidence>
<feature type="site" description="Interaction with tRNA" evidence="9">
    <location>
        <position position="317"/>
    </location>
</feature>
<dbReference type="HAMAP" id="MF_00144">
    <property type="entry name" value="tRNA_thiouridyl_MnmA"/>
    <property type="match status" value="1"/>
</dbReference>
<evidence type="ECO:0000256" key="6">
    <source>
        <dbReference type="ARBA" id="ARBA00022884"/>
    </source>
</evidence>
<dbReference type="Proteomes" id="UP000237040">
    <property type="component" value="Unassembled WGS sequence"/>
</dbReference>
<reference evidence="12 13" key="1">
    <citation type="submission" date="2018-01" db="EMBL/GenBank/DDBJ databases">
        <title>Metagenomic assembled genomes from two thermal pools in the Uzon Caldera, Kamchatka, Russia.</title>
        <authorList>
            <person name="Wilkins L."/>
            <person name="Ettinger C."/>
        </authorList>
    </citation>
    <scope>NUCLEOTIDE SEQUENCE [LARGE SCALE GENOMIC DNA]</scope>
    <source>
        <strain evidence="12">ZAV-07</strain>
    </source>
</reference>
<keyword evidence="7" id="KW-1015">Disulfide bond</keyword>
<dbReference type="Gene3D" id="2.40.30.10">
    <property type="entry name" value="Translation factors"/>
    <property type="match status" value="1"/>
</dbReference>
<keyword evidence="3 9" id="KW-0819">tRNA processing</keyword>
<comment type="catalytic activity">
    <reaction evidence="8 9">
        <text>S-sulfanyl-L-cysteinyl-[protein] + uridine(34) in tRNA + AH2 + ATP = 2-thiouridine(34) in tRNA + L-cysteinyl-[protein] + A + AMP + diphosphate + H(+)</text>
        <dbReference type="Rhea" id="RHEA:47032"/>
        <dbReference type="Rhea" id="RHEA-COMP:10131"/>
        <dbReference type="Rhea" id="RHEA-COMP:11726"/>
        <dbReference type="Rhea" id="RHEA-COMP:11727"/>
        <dbReference type="Rhea" id="RHEA-COMP:11728"/>
        <dbReference type="ChEBI" id="CHEBI:13193"/>
        <dbReference type="ChEBI" id="CHEBI:15378"/>
        <dbReference type="ChEBI" id="CHEBI:17499"/>
        <dbReference type="ChEBI" id="CHEBI:29950"/>
        <dbReference type="ChEBI" id="CHEBI:30616"/>
        <dbReference type="ChEBI" id="CHEBI:33019"/>
        <dbReference type="ChEBI" id="CHEBI:61963"/>
        <dbReference type="ChEBI" id="CHEBI:65315"/>
        <dbReference type="ChEBI" id="CHEBI:87170"/>
        <dbReference type="ChEBI" id="CHEBI:456215"/>
        <dbReference type="EC" id="2.8.1.13"/>
    </reaction>
</comment>
<keyword evidence="6 9" id="KW-0694">RNA-binding</keyword>
<dbReference type="Pfam" id="PF20258">
    <property type="entry name" value="tRNA_Me_trans_C"/>
    <property type="match status" value="1"/>
</dbReference>
<keyword evidence="2 9" id="KW-0808">Transferase</keyword>
<dbReference type="Pfam" id="PF03054">
    <property type="entry name" value="tRNA_Me_trans"/>
    <property type="match status" value="1"/>
</dbReference>
<dbReference type="RefSeq" id="WP_424586906.1">
    <property type="nucleotide sequence ID" value="NZ_JBNARP010000017.1"/>
</dbReference>
<dbReference type="Gene3D" id="3.40.50.620">
    <property type="entry name" value="HUPs"/>
    <property type="match status" value="1"/>
</dbReference>
<protein>
    <recommendedName>
        <fullName evidence="9">tRNA-specific 2-thiouridylase MnmA</fullName>
        <ecNumber evidence="9">2.8.1.13</ecNumber>
    </recommendedName>
</protein>
<evidence type="ECO:0000256" key="1">
    <source>
        <dbReference type="ARBA" id="ARBA00022555"/>
    </source>
</evidence>
<comment type="similarity">
    <text evidence="9">Belongs to the MnmA/TRMU family.</text>
</comment>
<dbReference type="Gene3D" id="2.30.30.280">
    <property type="entry name" value="Adenine nucleotide alpha hydrolases-like domains"/>
    <property type="match status" value="1"/>
</dbReference>
<comment type="subcellular location">
    <subcellularLocation>
        <location evidence="9">Cytoplasm</location>
    </subcellularLocation>
</comment>
<keyword evidence="4 9" id="KW-0547">Nucleotide-binding</keyword>
<feature type="region of interest" description="Interaction with tRNA" evidence="9">
    <location>
        <begin position="136"/>
        <end position="138"/>
    </location>
</feature>
<feature type="domain" description="tRNA-specific 2-thiouridylase MnmA-like C-terminal" evidence="10">
    <location>
        <begin position="265"/>
        <end position="333"/>
    </location>
</feature>
<feature type="site" description="Interaction with tRNA" evidence="9">
    <location>
        <position position="119"/>
    </location>
</feature>
<dbReference type="CDD" id="cd01998">
    <property type="entry name" value="MnmA_TRMU-like"/>
    <property type="match status" value="1"/>
</dbReference>
<feature type="region of interest" description="Interaction with tRNA" evidence="9">
    <location>
        <begin position="285"/>
        <end position="286"/>
    </location>
</feature>
<evidence type="ECO:0000256" key="4">
    <source>
        <dbReference type="ARBA" id="ARBA00022741"/>
    </source>
</evidence>
<feature type="binding site" evidence="9">
    <location>
        <begin position="6"/>
        <end position="13"/>
    </location>
    <ligand>
        <name>ATP</name>
        <dbReference type="ChEBI" id="CHEBI:30616"/>
    </ligand>
</feature>
<feature type="domain" description="tRNA-specific 2-thiouridylase MnmA-like central" evidence="11">
    <location>
        <begin position="191"/>
        <end position="253"/>
    </location>
</feature>
<proteinExistence type="inferred from homology"/>
<evidence type="ECO:0000313" key="12">
    <source>
        <dbReference type="EMBL" id="PMP66988.1"/>
    </source>
</evidence>
<feature type="active site" description="Cysteine persulfide intermediate" evidence="9">
    <location>
        <position position="184"/>
    </location>
</feature>
<dbReference type="SUPFAM" id="SSF52402">
    <property type="entry name" value="Adenine nucleotide alpha hydrolases-like"/>
    <property type="match status" value="1"/>
</dbReference>
<dbReference type="GO" id="GO:0005524">
    <property type="term" value="F:ATP binding"/>
    <property type="evidence" value="ECO:0007669"/>
    <property type="project" value="UniProtKB-KW"/>
</dbReference>
<evidence type="ECO:0000259" key="10">
    <source>
        <dbReference type="Pfam" id="PF20258"/>
    </source>
</evidence>
<dbReference type="GO" id="GO:0005737">
    <property type="term" value="C:cytoplasm"/>
    <property type="evidence" value="ECO:0007669"/>
    <property type="project" value="UniProtKB-SubCell"/>
</dbReference>
<dbReference type="PANTHER" id="PTHR11933:SF5">
    <property type="entry name" value="MITOCHONDRIAL TRNA-SPECIFIC 2-THIOURIDYLASE 1"/>
    <property type="match status" value="1"/>
</dbReference>
<feature type="binding site" evidence="9">
    <location>
        <position position="32"/>
    </location>
    <ligand>
        <name>ATP</name>
        <dbReference type="ChEBI" id="CHEBI:30616"/>
    </ligand>
</feature>
<dbReference type="NCBIfam" id="TIGR00420">
    <property type="entry name" value="trmU"/>
    <property type="match status" value="1"/>
</dbReference>
<keyword evidence="5 9" id="KW-0067">ATP-binding</keyword>
<organism evidence="12 13">
    <name type="scientific">Caldisericum exile</name>
    <dbReference type="NCBI Taxonomy" id="693075"/>
    <lineage>
        <taxon>Bacteria</taxon>
        <taxon>Pseudomonadati</taxon>
        <taxon>Caldisericota/Cryosericota group</taxon>
        <taxon>Caldisericota</taxon>
        <taxon>Caldisericia</taxon>
        <taxon>Caldisericales</taxon>
        <taxon>Caldisericaceae</taxon>
        <taxon>Caldisericum</taxon>
    </lineage>
</organism>
<keyword evidence="1 9" id="KW-0820">tRNA-binding</keyword>
<dbReference type="Pfam" id="PF20259">
    <property type="entry name" value="tRNA_Me_trans_M"/>
    <property type="match status" value="1"/>
</dbReference>
<feature type="active site" description="Nucleophile" evidence="9">
    <location>
        <position position="93"/>
    </location>
</feature>
<evidence type="ECO:0000256" key="3">
    <source>
        <dbReference type="ARBA" id="ARBA00022694"/>
    </source>
</evidence>
<dbReference type="InterPro" id="IPR004506">
    <property type="entry name" value="MnmA-like"/>
</dbReference>
<comment type="caution">
    <text evidence="12">The sequence shown here is derived from an EMBL/GenBank/DDBJ whole genome shotgun (WGS) entry which is preliminary data.</text>
</comment>
<evidence type="ECO:0000256" key="7">
    <source>
        <dbReference type="ARBA" id="ARBA00023157"/>
    </source>
</evidence>
<name>A0A2J6WDW0_9BACT</name>
<comment type="function">
    <text evidence="9">Catalyzes the 2-thiolation of uridine at the wobble position (U34) of tRNA, leading to the formation of s(2)U34.</text>
</comment>
<evidence type="ECO:0000259" key="11">
    <source>
        <dbReference type="Pfam" id="PF20259"/>
    </source>
</evidence>
<dbReference type="EC" id="2.8.1.13" evidence="9"/>
<dbReference type="NCBIfam" id="NF001138">
    <property type="entry name" value="PRK00143.1"/>
    <property type="match status" value="1"/>
</dbReference>
<dbReference type="GO" id="GO:0000049">
    <property type="term" value="F:tRNA binding"/>
    <property type="evidence" value="ECO:0007669"/>
    <property type="project" value="UniProtKB-KW"/>
</dbReference>
<dbReference type="InterPro" id="IPR046885">
    <property type="entry name" value="MnmA-like_C"/>
</dbReference>
<dbReference type="PANTHER" id="PTHR11933">
    <property type="entry name" value="TRNA 5-METHYLAMINOMETHYL-2-THIOURIDYLATE -METHYLTRANSFERASE"/>
    <property type="match status" value="1"/>
</dbReference>
<evidence type="ECO:0000256" key="9">
    <source>
        <dbReference type="HAMAP-Rule" id="MF_00144"/>
    </source>
</evidence>
<dbReference type="InterPro" id="IPR046884">
    <property type="entry name" value="MnmA-like_central"/>
</dbReference>
<dbReference type="AlphaFoldDB" id="A0A2J6WDW0"/>
<dbReference type="EMBL" id="PNIL01000060">
    <property type="protein sequence ID" value="PMP66988.1"/>
    <property type="molecule type" value="Genomic_DNA"/>
</dbReference>
<comment type="caution">
    <text evidence="9">Lacks conserved residue(s) required for the propagation of feature annotation.</text>
</comment>
<dbReference type="InterPro" id="IPR023382">
    <property type="entry name" value="MnmA-like_central_sf"/>
</dbReference>
<accession>A0A2J6WDW0</accession>
<evidence type="ECO:0000256" key="8">
    <source>
        <dbReference type="ARBA" id="ARBA00051542"/>
    </source>
</evidence>
<dbReference type="GO" id="GO:0103016">
    <property type="term" value="F:tRNA-uridine 2-sulfurtransferase activity"/>
    <property type="evidence" value="ECO:0007669"/>
    <property type="project" value="UniProtKB-EC"/>
</dbReference>
<dbReference type="FunFam" id="2.30.30.280:FF:000001">
    <property type="entry name" value="tRNA-specific 2-thiouridylase MnmA"/>
    <property type="match status" value="1"/>
</dbReference>
<gene>
    <name evidence="9" type="primary">mnmA</name>
    <name evidence="12" type="ORF">C0189_04080</name>
</gene>